<comment type="caution">
    <text evidence="6">The sequence shown here is derived from an EMBL/GenBank/DDBJ whole genome shotgun (WGS) entry which is preliminary data.</text>
</comment>
<dbReference type="InterPro" id="IPR005119">
    <property type="entry name" value="LysR_subst-bd"/>
</dbReference>
<accession>A0A2M8J2V0</accession>
<evidence type="ECO:0000313" key="7">
    <source>
        <dbReference type="Proteomes" id="UP000231553"/>
    </source>
</evidence>
<feature type="domain" description="HTH lysR-type" evidence="5">
    <location>
        <begin position="1"/>
        <end position="14"/>
    </location>
</feature>
<dbReference type="Gene3D" id="3.40.190.290">
    <property type="match status" value="1"/>
</dbReference>
<dbReference type="OrthoDB" id="8479357at2"/>
<dbReference type="Pfam" id="PF03466">
    <property type="entry name" value="LysR_substrate"/>
    <property type="match status" value="1"/>
</dbReference>
<keyword evidence="2" id="KW-0805">Transcription regulation</keyword>
<dbReference type="GO" id="GO:0003677">
    <property type="term" value="F:DNA binding"/>
    <property type="evidence" value="ECO:0007669"/>
    <property type="project" value="UniProtKB-KW"/>
</dbReference>
<gene>
    <name evidence="6" type="ORF">CVM52_08750</name>
</gene>
<dbReference type="InterPro" id="IPR050950">
    <property type="entry name" value="HTH-type_LysR_regulators"/>
</dbReference>
<dbReference type="GO" id="GO:0005829">
    <property type="term" value="C:cytosol"/>
    <property type="evidence" value="ECO:0007669"/>
    <property type="project" value="TreeGrafter"/>
</dbReference>
<protein>
    <submittedName>
        <fullName evidence="6">Transcriptional regulator</fullName>
    </submittedName>
</protein>
<dbReference type="Proteomes" id="UP000231553">
    <property type="component" value="Unassembled WGS sequence"/>
</dbReference>
<dbReference type="Gene3D" id="1.10.10.10">
    <property type="entry name" value="Winged helix-like DNA-binding domain superfamily/Winged helix DNA-binding domain"/>
    <property type="match status" value="1"/>
</dbReference>
<dbReference type="InterPro" id="IPR036388">
    <property type="entry name" value="WH-like_DNA-bd_sf"/>
</dbReference>
<dbReference type="PANTHER" id="PTHR30419">
    <property type="entry name" value="HTH-TYPE TRANSCRIPTIONAL REGULATOR YBHD"/>
    <property type="match status" value="1"/>
</dbReference>
<dbReference type="AlphaFoldDB" id="A0A2M8J2V0"/>
<dbReference type="SUPFAM" id="SSF53850">
    <property type="entry name" value="Periplasmic binding protein-like II"/>
    <property type="match status" value="1"/>
</dbReference>
<reference evidence="6 7" key="1">
    <citation type="journal article" date="2018" name="Int. J. Syst. Evol. Microbiol.">
        <title>Pseudooceanicola lipolyticus sp. nov., a marine alphaproteobacterium, reclassification of Oceanicola flagellatus as Pseudooceanicola flagellatus comb. nov. and emended description of the genus Pseudooceanicola.</title>
        <authorList>
            <person name="Huang M.-M."/>
            <person name="Guo L.-L."/>
            <person name="Wu Y.-H."/>
            <person name="Lai Q.-L."/>
            <person name="Shao Z.-Z."/>
            <person name="Wang C.-S."/>
            <person name="Wu M."/>
            <person name="Xu X.-W."/>
        </authorList>
    </citation>
    <scope>NUCLEOTIDE SEQUENCE [LARGE SCALE GENOMIC DNA]</scope>
    <source>
        <strain evidence="6 7">157</strain>
    </source>
</reference>
<dbReference type="EMBL" id="PGTB01000022">
    <property type="protein sequence ID" value="PJE37111.1"/>
    <property type="molecule type" value="Genomic_DNA"/>
</dbReference>
<dbReference type="PROSITE" id="PS50931">
    <property type="entry name" value="HTH_LYSR"/>
    <property type="match status" value="1"/>
</dbReference>
<keyword evidence="3" id="KW-0238">DNA-binding</keyword>
<name>A0A2M8J2V0_9RHOB</name>
<evidence type="ECO:0000259" key="5">
    <source>
        <dbReference type="PROSITE" id="PS50931"/>
    </source>
</evidence>
<evidence type="ECO:0000256" key="2">
    <source>
        <dbReference type="ARBA" id="ARBA00023015"/>
    </source>
</evidence>
<dbReference type="InterPro" id="IPR000847">
    <property type="entry name" value="LysR_HTH_N"/>
</dbReference>
<dbReference type="PANTHER" id="PTHR30419:SF8">
    <property type="entry name" value="NITROGEN ASSIMILATION TRANSCRIPTIONAL ACTIVATOR-RELATED"/>
    <property type="match status" value="1"/>
</dbReference>
<evidence type="ECO:0000256" key="1">
    <source>
        <dbReference type="ARBA" id="ARBA00009437"/>
    </source>
</evidence>
<keyword evidence="4" id="KW-0804">Transcription</keyword>
<evidence type="ECO:0000313" key="6">
    <source>
        <dbReference type="EMBL" id="PJE37111.1"/>
    </source>
</evidence>
<comment type="similarity">
    <text evidence="1">Belongs to the LysR transcriptional regulatory family.</text>
</comment>
<organism evidence="6 7">
    <name type="scientific">Pseudooceanicola lipolyticus</name>
    <dbReference type="NCBI Taxonomy" id="2029104"/>
    <lineage>
        <taxon>Bacteria</taxon>
        <taxon>Pseudomonadati</taxon>
        <taxon>Pseudomonadota</taxon>
        <taxon>Alphaproteobacteria</taxon>
        <taxon>Rhodobacterales</taxon>
        <taxon>Paracoccaceae</taxon>
        <taxon>Pseudooceanicola</taxon>
    </lineage>
</organism>
<evidence type="ECO:0000256" key="3">
    <source>
        <dbReference type="ARBA" id="ARBA00023125"/>
    </source>
</evidence>
<keyword evidence="7" id="KW-1185">Reference proteome</keyword>
<sequence>MPLLVRHSRGVTPTRSGQVLYERACEILRIVENTKNEIMGFAGSERESLILGITPGLTNVMGRKIFVDAREALPDVHLSMVEEMSYVLIEALERDEIDLAIAYEVADRPALLRAPLLVEELVFVAAPKTAEGLGDTIEMADVLERELVLAGERDPVRQLVVGAAERLALPLKVGFEATSVSMMKSLVMRGDAASVMPRGSVGAEIDTGRLVGLRIVNPVVSRTLYLVRSSRRAPFQAEAEISDFLFAMVDSFAERMGNLVHKL</sequence>
<evidence type="ECO:0000256" key="4">
    <source>
        <dbReference type="ARBA" id="ARBA00023163"/>
    </source>
</evidence>
<dbReference type="GO" id="GO:0003700">
    <property type="term" value="F:DNA-binding transcription factor activity"/>
    <property type="evidence" value="ECO:0007669"/>
    <property type="project" value="InterPro"/>
</dbReference>
<proteinExistence type="inferred from homology"/>